<gene>
    <name evidence="2" type="ORF">BRM3_08180</name>
</gene>
<evidence type="ECO:0008006" key="4">
    <source>
        <dbReference type="Google" id="ProtNLM"/>
    </source>
</evidence>
<reference evidence="2" key="1">
    <citation type="submission" date="2022-10" db="EMBL/GenBank/DDBJ databases">
        <title>Whole-Genome Sequencing of Brachybacterium huguangmaarense BRM-3, Isolated from Betula schmidtii.</title>
        <authorList>
            <person name="Haam D."/>
        </authorList>
    </citation>
    <scope>NUCLEOTIDE SEQUENCE</scope>
    <source>
        <strain evidence="2">BRM-3</strain>
    </source>
</reference>
<evidence type="ECO:0000313" key="2">
    <source>
        <dbReference type="EMBL" id="UYG15626.1"/>
    </source>
</evidence>
<dbReference type="RefSeq" id="WP_263592840.1">
    <property type="nucleotide sequence ID" value="NZ_CP107020.1"/>
</dbReference>
<protein>
    <recommendedName>
        <fullName evidence="4">WXG100 family type VII secretion target</fullName>
    </recommendedName>
</protein>
<evidence type="ECO:0000256" key="1">
    <source>
        <dbReference type="SAM" id="MobiDB-lite"/>
    </source>
</evidence>
<feature type="region of interest" description="Disordered" evidence="1">
    <location>
        <begin position="72"/>
        <end position="94"/>
    </location>
</feature>
<sequence length="94" mass="10015">MSFKGMNSEDGRTVADTLKTAGTNIQEAFATATTSVNSANWVGDDRESYVADWSSLVTNQIDPLVDALTTKSEDLRQQAEEQDTTSTGGGSSYA</sequence>
<dbReference type="EMBL" id="CP107020">
    <property type="protein sequence ID" value="UYG15626.1"/>
    <property type="molecule type" value="Genomic_DNA"/>
</dbReference>
<proteinExistence type="predicted"/>
<evidence type="ECO:0000313" key="3">
    <source>
        <dbReference type="Proteomes" id="UP001164305"/>
    </source>
</evidence>
<name>A0ABY6FYD1_9MICO</name>
<accession>A0ABY6FYD1</accession>
<dbReference type="Proteomes" id="UP001164305">
    <property type="component" value="Chromosome"/>
</dbReference>
<dbReference type="Gene3D" id="1.10.287.1060">
    <property type="entry name" value="ESAT-6-like"/>
    <property type="match status" value="1"/>
</dbReference>
<organism evidence="2 3">
    <name type="scientific">Brachybacterium huguangmaarense</name>
    <dbReference type="NCBI Taxonomy" id="1652028"/>
    <lineage>
        <taxon>Bacteria</taxon>
        <taxon>Bacillati</taxon>
        <taxon>Actinomycetota</taxon>
        <taxon>Actinomycetes</taxon>
        <taxon>Micrococcales</taxon>
        <taxon>Dermabacteraceae</taxon>
        <taxon>Brachybacterium</taxon>
    </lineage>
</organism>
<keyword evidence="3" id="KW-1185">Reference proteome</keyword>